<organism evidence="2 3">
    <name type="scientific">Okeania hirsuta</name>
    <dbReference type="NCBI Taxonomy" id="1458930"/>
    <lineage>
        <taxon>Bacteria</taxon>
        <taxon>Bacillati</taxon>
        <taxon>Cyanobacteriota</taxon>
        <taxon>Cyanophyceae</taxon>
        <taxon>Oscillatoriophycideae</taxon>
        <taxon>Oscillatoriales</taxon>
        <taxon>Microcoleaceae</taxon>
        <taxon>Okeania</taxon>
    </lineage>
</organism>
<evidence type="ECO:0000313" key="2">
    <source>
        <dbReference type="EMBL" id="RQH26119.1"/>
    </source>
</evidence>
<keyword evidence="3" id="KW-1185">Reference proteome</keyword>
<comment type="caution">
    <text evidence="2">The sequence shown here is derived from an EMBL/GenBank/DDBJ whole genome shotgun (WGS) entry which is preliminary data.</text>
</comment>
<dbReference type="EMBL" id="RCBY01000281">
    <property type="protein sequence ID" value="RQH26119.1"/>
    <property type="molecule type" value="Genomic_DNA"/>
</dbReference>
<accession>A0A3N6Q6T3</accession>
<dbReference type="PRINTS" id="PR00313">
    <property type="entry name" value="CABNDNGRPT"/>
</dbReference>
<gene>
    <name evidence="2" type="ORF">D5R40_28575</name>
</gene>
<dbReference type="CDD" id="cd01833">
    <property type="entry name" value="XynB_like"/>
    <property type="match status" value="1"/>
</dbReference>
<dbReference type="Pfam" id="PF00353">
    <property type="entry name" value="HemolysinCabind"/>
    <property type="match status" value="1"/>
</dbReference>
<dbReference type="OrthoDB" id="468550at2"/>
<dbReference type="InterPro" id="IPR036514">
    <property type="entry name" value="SGNH_hydro_sf"/>
</dbReference>
<dbReference type="InterPro" id="IPR011049">
    <property type="entry name" value="Serralysin-like_metalloprot_C"/>
</dbReference>
<dbReference type="AlphaFoldDB" id="A0A3N6Q6T3"/>
<dbReference type="RefSeq" id="WP_124144845.1">
    <property type="nucleotide sequence ID" value="NZ_CAWOKI010000042.1"/>
</dbReference>
<dbReference type="GO" id="GO:0005509">
    <property type="term" value="F:calcium ion binding"/>
    <property type="evidence" value="ECO:0007669"/>
    <property type="project" value="InterPro"/>
</dbReference>
<dbReference type="PANTHER" id="PTHR30383">
    <property type="entry name" value="THIOESTERASE 1/PROTEASE 1/LYSOPHOSPHOLIPASE L1"/>
    <property type="match status" value="1"/>
</dbReference>
<name>A0A3N6Q6T3_9CYAN</name>
<dbReference type="SUPFAM" id="SSF51120">
    <property type="entry name" value="beta-Roll"/>
    <property type="match status" value="1"/>
</dbReference>
<dbReference type="InterPro" id="IPR013830">
    <property type="entry name" value="SGNH_hydro"/>
</dbReference>
<feature type="domain" description="SGNH hydrolase-type esterase" evidence="1">
    <location>
        <begin position="21"/>
        <end position="220"/>
    </location>
</feature>
<reference evidence="2 3" key="1">
    <citation type="journal article" date="2018" name="ACS Chem. Biol.">
        <title>Ketoreductase domain dysfunction expands chemodiversity: malyngamide biosynthesis in the cyanobacterium Okeania hirsuta.</title>
        <authorList>
            <person name="Moss N.A."/>
            <person name="Leao T."/>
            <person name="Rankin M."/>
            <person name="McCullough T.M."/>
            <person name="Qu P."/>
            <person name="Korobeynikov A."/>
            <person name="Smith J.L."/>
            <person name="Gerwick L."/>
            <person name="Gerwick W.H."/>
        </authorList>
    </citation>
    <scope>NUCLEOTIDE SEQUENCE [LARGE SCALE GENOMIC DNA]</scope>
    <source>
        <strain evidence="2 3">PAB10Feb10-1</strain>
    </source>
</reference>
<dbReference type="Pfam" id="PF13472">
    <property type="entry name" value="Lipase_GDSL_2"/>
    <property type="match status" value="1"/>
</dbReference>
<dbReference type="PANTHER" id="PTHR30383:SF5">
    <property type="entry name" value="SGNH HYDROLASE-TYPE ESTERASE DOMAIN-CONTAINING PROTEIN"/>
    <property type="match status" value="1"/>
</dbReference>
<proteinExistence type="predicted"/>
<dbReference type="Gene3D" id="3.40.50.1110">
    <property type="entry name" value="SGNH hydrolase"/>
    <property type="match status" value="1"/>
</dbReference>
<evidence type="ECO:0000313" key="3">
    <source>
        <dbReference type="Proteomes" id="UP000269154"/>
    </source>
</evidence>
<dbReference type="GO" id="GO:0004622">
    <property type="term" value="F:phosphatidylcholine lysophospholipase activity"/>
    <property type="evidence" value="ECO:0007669"/>
    <property type="project" value="TreeGrafter"/>
</dbReference>
<evidence type="ECO:0000259" key="1">
    <source>
        <dbReference type="Pfam" id="PF13472"/>
    </source>
</evidence>
<dbReference type="InterPro" id="IPR001343">
    <property type="entry name" value="Hemolysn_Ca-bd"/>
</dbReference>
<dbReference type="Proteomes" id="UP000269154">
    <property type="component" value="Unassembled WGS sequence"/>
</dbReference>
<protein>
    <recommendedName>
        <fullName evidence="1">SGNH hydrolase-type esterase domain-containing protein</fullName>
    </recommendedName>
</protein>
<dbReference type="InterPro" id="IPR051532">
    <property type="entry name" value="Ester_Hydrolysis_Enzymes"/>
</dbReference>
<sequence>MTGEVSRKFETWSEDFKILPLGDSNTSGYPSDASNAGYRNELWRSLNGAGYNIDFVGTAYSGPSDIDQDHEGRGKFTINQLTDNASKARGKNHPSVARYTNIEDTLATYDPDMVLLMAGTNDINKGDSPDTALADLGDLVDRMNTALPESQILVASILPNFSNSDREARTEEFNERIPSEIVEPRKSSGHNVHFVDIFNTPLESSDITKDGYHLTASGYDKIAEVWEDAIINTVVAKDTLTNIENLIASDGDDELIGDNSANQLTGGLGDDTLTGGGGNDVFIYSQGDGTDIITDFEVNNDKLGLSNGLTFSELTIENAGTSTEVKVTLTNEVLTVLEGVIANDITSSDFITV</sequence>
<dbReference type="SUPFAM" id="SSF52266">
    <property type="entry name" value="SGNH hydrolase"/>
    <property type="match status" value="1"/>
</dbReference>